<keyword evidence="7" id="KW-1185">Reference proteome</keyword>
<dbReference type="Pfam" id="PF00459">
    <property type="entry name" value="Inositol_P"/>
    <property type="match status" value="1"/>
</dbReference>
<comment type="cofactor">
    <cofactor evidence="5">
        <name>Mg(2+)</name>
        <dbReference type="ChEBI" id="CHEBI:18420"/>
    </cofactor>
</comment>
<dbReference type="PANTHER" id="PTHR20854">
    <property type="entry name" value="INOSITOL MONOPHOSPHATASE"/>
    <property type="match status" value="1"/>
</dbReference>
<proteinExistence type="inferred from homology"/>
<sequence length="276" mass="29434">MHLDPETVRKLIADVAAREITPRFRALSHGEVRQKKPGDLVTIADEAAEERLEAALTALVPDSVCVGEEAAARDRGVLDVLQEHRPVWVIDPVDGTGNFAHGRTPFAVMVALVEGGETLAAWIHDPIAGWTASAERGGGAWLNGERLQVATPPADPLALRGTLHVGSHGNRGIQRQVNHGRNHLGVVKSQRCAGAEYVMLARGEQDYGLFTKLEPWDHAPGALILTEAGGVARLLDGLPYSPGAPRTNGLLLAANEATWSRVYATLFGDAPATNEA</sequence>
<dbReference type="PRINTS" id="PR00377">
    <property type="entry name" value="IMPHPHTASES"/>
</dbReference>
<dbReference type="PANTHER" id="PTHR20854:SF4">
    <property type="entry name" value="INOSITOL-1-MONOPHOSPHATASE-RELATED"/>
    <property type="match status" value="1"/>
</dbReference>
<evidence type="ECO:0000256" key="1">
    <source>
        <dbReference type="ARBA" id="ARBA00009759"/>
    </source>
</evidence>
<dbReference type="InterPro" id="IPR000760">
    <property type="entry name" value="Inositol_monophosphatase-like"/>
</dbReference>
<organism evidence="6 7">
    <name type="scientific">Limimonas halophila</name>
    <dbReference type="NCBI Taxonomy" id="1082479"/>
    <lineage>
        <taxon>Bacteria</taxon>
        <taxon>Pseudomonadati</taxon>
        <taxon>Pseudomonadota</taxon>
        <taxon>Alphaproteobacteria</taxon>
        <taxon>Rhodospirillales</taxon>
        <taxon>Rhodovibrionaceae</taxon>
        <taxon>Limimonas</taxon>
    </lineage>
</organism>
<dbReference type="Gene3D" id="3.40.190.80">
    <property type="match status" value="1"/>
</dbReference>
<dbReference type="Proteomes" id="UP000199415">
    <property type="component" value="Unassembled WGS sequence"/>
</dbReference>
<dbReference type="GO" id="GO:0006020">
    <property type="term" value="P:inositol metabolic process"/>
    <property type="evidence" value="ECO:0007669"/>
    <property type="project" value="TreeGrafter"/>
</dbReference>
<name>A0A1G7NDI6_9PROT</name>
<keyword evidence="3" id="KW-0378">Hydrolase</keyword>
<dbReference type="SUPFAM" id="SSF56655">
    <property type="entry name" value="Carbohydrate phosphatase"/>
    <property type="match status" value="1"/>
</dbReference>
<feature type="binding site" evidence="5">
    <location>
        <position position="217"/>
    </location>
    <ligand>
        <name>Mg(2+)</name>
        <dbReference type="ChEBI" id="CHEBI:18420"/>
        <label>1</label>
        <note>catalytic</note>
    </ligand>
</feature>
<evidence type="ECO:0000256" key="3">
    <source>
        <dbReference type="ARBA" id="ARBA00022801"/>
    </source>
</evidence>
<feature type="binding site" evidence="5">
    <location>
        <position position="91"/>
    </location>
    <ligand>
        <name>Mg(2+)</name>
        <dbReference type="ChEBI" id="CHEBI:18420"/>
        <label>1</label>
        <note>catalytic</note>
    </ligand>
</feature>
<dbReference type="STRING" id="1082479.SAMN05216241_102121"/>
<protein>
    <submittedName>
        <fullName evidence="6">Fructose-1,6-bisphosphatase</fullName>
    </submittedName>
</protein>
<dbReference type="InterPro" id="IPR020583">
    <property type="entry name" value="Inositol_monoP_metal-BS"/>
</dbReference>
<dbReference type="PROSITE" id="PS00629">
    <property type="entry name" value="IMP_1"/>
    <property type="match status" value="1"/>
</dbReference>
<gene>
    <name evidence="6" type="ORF">SAMN05216241_102121</name>
</gene>
<dbReference type="AlphaFoldDB" id="A0A1G7NDI6"/>
<feature type="binding site" evidence="5">
    <location>
        <position position="68"/>
    </location>
    <ligand>
        <name>Mg(2+)</name>
        <dbReference type="ChEBI" id="CHEBI:18420"/>
        <label>1</label>
        <note>catalytic</note>
    </ligand>
</feature>
<dbReference type="OrthoDB" id="9785695at2"/>
<evidence type="ECO:0000256" key="4">
    <source>
        <dbReference type="ARBA" id="ARBA00022842"/>
    </source>
</evidence>
<accession>A0A1G7NDI6</accession>
<feature type="binding site" evidence="5">
    <location>
        <position position="94"/>
    </location>
    <ligand>
        <name>Mg(2+)</name>
        <dbReference type="ChEBI" id="CHEBI:18420"/>
        <label>1</label>
        <note>catalytic</note>
    </ligand>
</feature>
<evidence type="ECO:0000256" key="5">
    <source>
        <dbReference type="PIRSR" id="PIRSR600760-2"/>
    </source>
</evidence>
<reference evidence="6 7" key="1">
    <citation type="submission" date="2016-10" db="EMBL/GenBank/DDBJ databases">
        <authorList>
            <person name="de Groot N.N."/>
        </authorList>
    </citation>
    <scope>NUCLEOTIDE SEQUENCE [LARGE SCALE GENOMIC DNA]</scope>
    <source>
        <strain evidence="6 7">DSM 25584</strain>
    </source>
</reference>
<dbReference type="EMBL" id="FNCE01000002">
    <property type="protein sequence ID" value="SDF71981.1"/>
    <property type="molecule type" value="Genomic_DNA"/>
</dbReference>
<keyword evidence="2 5" id="KW-0479">Metal-binding</keyword>
<keyword evidence="4 5" id="KW-0460">Magnesium</keyword>
<evidence type="ECO:0000313" key="6">
    <source>
        <dbReference type="EMBL" id="SDF71981.1"/>
    </source>
</evidence>
<comment type="similarity">
    <text evidence="1">Belongs to the inositol monophosphatase superfamily.</text>
</comment>
<evidence type="ECO:0000313" key="7">
    <source>
        <dbReference type="Proteomes" id="UP000199415"/>
    </source>
</evidence>
<dbReference type="GO" id="GO:0046872">
    <property type="term" value="F:metal ion binding"/>
    <property type="evidence" value="ECO:0007669"/>
    <property type="project" value="UniProtKB-KW"/>
</dbReference>
<dbReference type="RefSeq" id="WP_090018768.1">
    <property type="nucleotide sequence ID" value="NZ_FNCE01000002.1"/>
</dbReference>
<dbReference type="GO" id="GO:0007165">
    <property type="term" value="P:signal transduction"/>
    <property type="evidence" value="ECO:0007669"/>
    <property type="project" value="TreeGrafter"/>
</dbReference>
<dbReference type="GO" id="GO:0008934">
    <property type="term" value="F:inositol monophosphate 1-phosphatase activity"/>
    <property type="evidence" value="ECO:0007669"/>
    <property type="project" value="TreeGrafter"/>
</dbReference>
<evidence type="ECO:0000256" key="2">
    <source>
        <dbReference type="ARBA" id="ARBA00022723"/>
    </source>
</evidence>
<dbReference type="Gene3D" id="3.30.540.10">
    <property type="entry name" value="Fructose-1,6-Bisphosphatase, subunit A, domain 1"/>
    <property type="match status" value="1"/>
</dbReference>